<dbReference type="Proteomes" id="UP000038045">
    <property type="component" value="Unplaced"/>
</dbReference>
<keyword evidence="1" id="KW-0732">Signal</keyword>
<protein>
    <submittedName>
        <fullName evidence="3">EGF-like domain-containing protein</fullName>
    </submittedName>
</protein>
<sequence length="649" mass="76525">MDLLLLFATFYAFELVITLDTTNYGKVLSPSEEFDLAIIKLKNISTISLKKFETYPVKSINHKLKKYSHSPKCTKTFRNKFFVLNNGVLRYITKNKRYNCNYKCSYPHDELRLQLGDWFHIEGAKPNCDVFEVKCHDKILNKVVFKDMFTHIVKIKNKPIEDVTLFKNKYPVKQLRNKYNVHVIVLDSTSYFNILHDFKETIKYLKNEYSAVPFKYNNKIGDTSKSNGYAFLLNTNKVGGHNYKSKKENKCRERLDNFPYIGKYYRQLNYTVLNNVDSLETVFTESKCTGLRNQFHHHTLAPYTIRMQTNKYGEFKTFKNHQRSKCRKNVEFQLNHLIEFMKVYEDSNQFSLTWLTKLFKNEGTGFFDYDEYFKDFFKKNKKMFDKSFLVFMSDRGRRSGAFKSVELNDFEASNPFLVIAPPKDLRRNNSEVLQNLKLNSDKHTSHFDTYATLIDIVTEGSKSNYKNMKPFYLTNIMKYEKIKGISLLRKIEGERSCRDMGIKFEDCLYREKLIKYNSSIINQINTDKNISLLDDTIVNVLRRNFVNELNDQLKLGGIEKHCASMSQNFEKELDVKYTYTDDNKIIFHLKINVLPMGTFEAYFNEAGELSSSIERIDKNDKGCLSNHKYKKFCYCTKRKNGLSQWKSAI</sequence>
<organism evidence="2 3">
    <name type="scientific">Parastrongyloides trichosuri</name>
    <name type="common">Possum-specific nematode worm</name>
    <dbReference type="NCBI Taxonomy" id="131310"/>
    <lineage>
        <taxon>Eukaryota</taxon>
        <taxon>Metazoa</taxon>
        <taxon>Ecdysozoa</taxon>
        <taxon>Nematoda</taxon>
        <taxon>Chromadorea</taxon>
        <taxon>Rhabditida</taxon>
        <taxon>Tylenchina</taxon>
        <taxon>Panagrolaimomorpha</taxon>
        <taxon>Strongyloidoidea</taxon>
        <taxon>Strongyloididae</taxon>
        <taxon>Parastrongyloides</taxon>
    </lineage>
</organism>
<dbReference type="PANTHER" id="PTHR10974">
    <property type="entry name" value="FI08016P-RELATED"/>
    <property type="match status" value="1"/>
</dbReference>
<dbReference type="AlphaFoldDB" id="A0A0N5A6R3"/>
<reference evidence="3" key="1">
    <citation type="submission" date="2017-02" db="UniProtKB">
        <authorList>
            <consortium name="WormBaseParasite"/>
        </authorList>
    </citation>
    <scope>IDENTIFICATION</scope>
</reference>
<dbReference type="GO" id="GO:0005615">
    <property type="term" value="C:extracellular space"/>
    <property type="evidence" value="ECO:0007669"/>
    <property type="project" value="TreeGrafter"/>
</dbReference>
<feature type="signal peptide" evidence="1">
    <location>
        <begin position="1"/>
        <end position="18"/>
    </location>
</feature>
<dbReference type="InterPro" id="IPR004245">
    <property type="entry name" value="DUF229"/>
</dbReference>
<dbReference type="PANTHER" id="PTHR10974:SF75">
    <property type="entry name" value="SULFATASE DOMAIN-CONTAINING PROTEIN"/>
    <property type="match status" value="1"/>
</dbReference>
<dbReference type="Pfam" id="PF02995">
    <property type="entry name" value="DUF229"/>
    <property type="match status" value="1"/>
</dbReference>
<accession>A0A0N5A6R3</accession>
<feature type="chain" id="PRO_5005892759" evidence="1">
    <location>
        <begin position="19"/>
        <end position="649"/>
    </location>
</feature>
<keyword evidence="2" id="KW-1185">Reference proteome</keyword>
<evidence type="ECO:0000313" key="2">
    <source>
        <dbReference type="Proteomes" id="UP000038045"/>
    </source>
</evidence>
<evidence type="ECO:0000313" key="3">
    <source>
        <dbReference type="WBParaSite" id="PTRK_0001768300.1"/>
    </source>
</evidence>
<proteinExistence type="predicted"/>
<name>A0A0N5A6R3_PARTI</name>
<evidence type="ECO:0000256" key="1">
    <source>
        <dbReference type="SAM" id="SignalP"/>
    </source>
</evidence>
<dbReference type="WBParaSite" id="PTRK_0001768300.1">
    <property type="protein sequence ID" value="PTRK_0001768300.1"/>
    <property type="gene ID" value="PTRK_0001768300"/>
</dbReference>
<dbReference type="STRING" id="131310.A0A0N5A6R3"/>